<dbReference type="InterPro" id="IPR017211">
    <property type="entry name" value="UCP037465_Znf"/>
</dbReference>
<gene>
    <name evidence="1" type="ORF">C0216_12815</name>
</gene>
<accession>A0A344TZZ8</accession>
<reference evidence="1 2" key="1">
    <citation type="submission" date="2018-01" db="EMBL/GenBank/DDBJ databases">
        <title>Draft genome Sequence of streptomyces globosus LZH-48.</title>
        <authorList>
            <person name="Ran K."/>
            <person name="Li Z."/>
            <person name="Wei S."/>
            <person name="Dong R."/>
        </authorList>
    </citation>
    <scope>NUCLEOTIDE SEQUENCE [LARGE SCALE GENOMIC DNA]</scope>
    <source>
        <strain evidence="1 2">LZH-48</strain>
    </source>
</reference>
<name>A0A344TZZ8_9ACTN</name>
<dbReference type="EMBL" id="CP030862">
    <property type="protein sequence ID" value="AXE24219.1"/>
    <property type="molecule type" value="Genomic_DNA"/>
</dbReference>
<dbReference type="RefSeq" id="WP_114055401.1">
    <property type="nucleotide sequence ID" value="NZ_CP030862.1"/>
</dbReference>
<dbReference type="KEGG" id="sgz:C0216_12815"/>
<protein>
    <recommendedName>
        <fullName evidence="3">DUF2180 family protein</fullName>
    </recommendedName>
</protein>
<dbReference type="Pfam" id="PF09947">
    <property type="entry name" value="DUF2180"/>
    <property type="match status" value="1"/>
</dbReference>
<organism evidence="1 2">
    <name type="scientific">Streptomyces globosus</name>
    <dbReference type="NCBI Taxonomy" id="68209"/>
    <lineage>
        <taxon>Bacteria</taxon>
        <taxon>Bacillati</taxon>
        <taxon>Actinomycetota</taxon>
        <taxon>Actinomycetes</taxon>
        <taxon>Kitasatosporales</taxon>
        <taxon>Streptomycetaceae</taxon>
        <taxon>Streptomyces</taxon>
    </lineage>
</organism>
<proteinExistence type="predicted"/>
<dbReference type="AlphaFoldDB" id="A0A344TZZ8"/>
<evidence type="ECO:0008006" key="3">
    <source>
        <dbReference type="Google" id="ProtNLM"/>
    </source>
</evidence>
<evidence type="ECO:0000313" key="1">
    <source>
        <dbReference type="EMBL" id="AXE24219.1"/>
    </source>
</evidence>
<dbReference type="OrthoDB" id="4244404at2"/>
<dbReference type="Proteomes" id="UP000252004">
    <property type="component" value="Chromosome"/>
</dbReference>
<keyword evidence="2" id="KW-1185">Reference proteome</keyword>
<evidence type="ECO:0000313" key="2">
    <source>
        <dbReference type="Proteomes" id="UP000252004"/>
    </source>
</evidence>
<sequence length="73" mass="7404">MNCYECAAGSGPPRVAVAVCRECGVGLCTGHARVETHELLRPAGLGKTTTDLPARRVVCPVCAAAEASVPGPV</sequence>